<keyword evidence="1" id="KW-0812">Transmembrane</keyword>
<evidence type="ECO:0000313" key="3">
    <source>
        <dbReference type="Proteomes" id="UP000708208"/>
    </source>
</evidence>
<reference evidence="2" key="1">
    <citation type="submission" date="2021-06" db="EMBL/GenBank/DDBJ databases">
        <authorList>
            <person name="Hodson N. C."/>
            <person name="Mongue J. A."/>
            <person name="Jaron S. K."/>
        </authorList>
    </citation>
    <scope>NUCLEOTIDE SEQUENCE</scope>
</reference>
<feature type="transmembrane region" description="Helical" evidence="1">
    <location>
        <begin position="21"/>
        <end position="40"/>
    </location>
</feature>
<dbReference type="Proteomes" id="UP000708208">
    <property type="component" value="Unassembled WGS sequence"/>
</dbReference>
<feature type="non-terminal residue" evidence="2">
    <location>
        <position position="42"/>
    </location>
</feature>
<gene>
    <name evidence="2" type="ORF">AFUS01_LOCUS24945</name>
</gene>
<accession>A0A8J2P997</accession>
<sequence length="42" mass="4628">MYLDDPERKSDLDGRKSIPMFILLILSSNCFILALAGITADA</sequence>
<name>A0A8J2P997_9HEXA</name>
<keyword evidence="1" id="KW-0472">Membrane</keyword>
<comment type="caution">
    <text evidence="2">The sequence shown here is derived from an EMBL/GenBank/DDBJ whole genome shotgun (WGS) entry which is preliminary data.</text>
</comment>
<keyword evidence="1" id="KW-1133">Transmembrane helix</keyword>
<evidence type="ECO:0000256" key="1">
    <source>
        <dbReference type="SAM" id="Phobius"/>
    </source>
</evidence>
<keyword evidence="3" id="KW-1185">Reference proteome</keyword>
<dbReference type="AlphaFoldDB" id="A0A8J2P997"/>
<proteinExistence type="predicted"/>
<dbReference type="EMBL" id="CAJVCH010316755">
    <property type="protein sequence ID" value="CAG7786373.1"/>
    <property type="molecule type" value="Genomic_DNA"/>
</dbReference>
<organism evidence="2 3">
    <name type="scientific">Allacma fusca</name>
    <dbReference type="NCBI Taxonomy" id="39272"/>
    <lineage>
        <taxon>Eukaryota</taxon>
        <taxon>Metazoa</taxon>
        <taxon>Ecdysozoa</taxon>
        <taxon>Arthropoda</taxon>
        <taxon>Hexapoda</taxon>
        <taxon>Collembola</taxon>
        <taxon>Symphypleona</taxon>
        <taxon>Sminthuridae</taxon>
        <taxon>Allacma</taxon>
    </lineage>
</organism>
<protein>
    <submittedName>
        <fullName evidence="2">Uncharacterized protein</fullName>
    </submittedName>
</protein>
<evidence type="ECO:0000313" key="2">
    <source>
        <dbReference type="EMBL" id="CAG7786373.1"/>
    </source>
</evidence>